<comment type="similarity">
    <text evidence="7">Belongs to the sodium:neurotransmitter symporter (SNF) (TC 2.A.22) family.</text>
</comment>
<dbReference type="PANTHER" id="PTHR11616">
    <property type="entry name" value="SODIUM/CHLORIDE DEPENDENT TRANSPORTER"/>
    <property type="match status" value="1"/>
</dbReference>
<name>A0A8C4PXQ3_EPTBU</name>
<keyword evidence="3 7" id="KW-0812">Transmembrane</keyword>
<dbReference type="GO" id="GO:0006865">
    <property type="term" value="P:amino acid transport"/>
    <property type="evidence" value="ECO:0007669"/>
    <property type="project" value="TreeGrafter"/>
</dbReference>
<evidence type="ECO:0000256" key="3">
    <source>
        <dbReference type="ARBA" id="ARBA00022692"/>
    </source>
</evidence>
<dbReference type="GO" id="GO:0046872">
    <property type="term" value="F:metal ion binding"/>
    <property type="evidence" value="ECO:0007669"/>
    <property type="project" value="UniProtKB-KW"/>
</dbReference>
<feature type="transmembrane region" description="Helical" evidence="8">
    <location>
        <begin position="272"/>
        <end position="295"/>
    </location>
</feature>
<feature type="binding site" evidence="6">
    <location>
        <position position="39"/>
    </location>
    <ligand>
        <name>Na(+)</name>
        <dbReference type="ChEBI" id="CHEBI:29101"/>
        <label>1</label>
    </ligand>
</feature>
<keyword evidence="6" id="KW-0915">Sodium</keyword>
<dbReference type="InterPro" id="IPR000175">
    <property type="entry name" value="Na/ntran_symport"/>
</dbReference>
<dbReference type="PROSITE" id="PS00754">
    <property type="entry name" value="NA_NEUROTRAN_SYMP_2"/>
    <property type="match status" value="1"/>
</dbReference>
<feature type="transmembrane region" description="Helical" evidence="8">
    <location>
        <begin position="96"/>
        <end position="126"/>
    </location>
</feature>
<evidence type="ECO:0000256" key="1">
    <source>
        <dbReference type="ARBA" id="ARBA00004141"/>
    </source>
</evidence>
<keyword evidence="7" id="KW-0769">Symport</keyword>
<evidence type="ECO:0000256" key="6">
    <source>
        <dbReference type="PIRSR" id="PIRSR600175-1"/>
    </source>
</evidence>
<dbReference type="OMA" id="KWISHEV"/>
<dbReference type="PRINTS" id="PR00176">
    <property type="entry name" value="NANEUSMPORT"/>
</dbReference>
<dbReference type="GO" id="GO:0005886">
    <property type="term" value="C:plasma membrane"/>
    <property type="evidence" value="ECO:0007669"/>
    <property type="project" value="TreeGrafter"/>
</dbReference>
<feature type="transmembrane region" description="Helical" evidence="8">
    <location>
        <begin position="56"/>
        <end position="75"/>
    </location>
</feature>
<feature type="transmembrane region" description="Helical" evidence="8">
    <location>
        <begin position="383"/>
        <end position="404"/>
    </location>
</feature>
<feature type="transmembrane region" description="Helical" evidence="8">
    <location>
        <begin position="239"/>
        <end position="260"/>
    </location>
</feature>
<keyword evidence="5 8" id="KW-0472">Membrane</keyword>
<proteinExistence type="inferred from homology"/>
<dbReference type="Ensembl" id="ENSEBUT00000003719.1">
    <property type="protein sequence ID" value="ENSEBUP00000003350.1"/>
    <property type="gene ID" value="ENSEBUG00000002391.1"/>
</dbReference>
<dbReference type="PROSITE" id="PS00610">
    <property type="entry name" value="NA_NEUROTRAN_SYMP_1"/>
    <property type="match status" value="1"/>
</dbReference>
<dbReference type="AlphaFoldDB" id="A0A8C4PXQ3"/>
<feature type="binding site" evidence="6">
    <location>
        <position position="399"/>
    </location>
    <ligand>
        <name>Na(+)</name>
        <dbReference type="ChEBI" id="CHEBI:29101"/>
        <label>1</label>
    </ligand>
</feature>
<evidence type="ECO:0000256" key="2">
    <source>
        <dbReference type="ARBA" id="ARBA00022448"/>
    </source>
</evidence>
<feature type="transmembrane region" description="Helical" evidence="8">
    <location>
        <begin position="497"/>
        <end position="519"/>
    </location>
</feature>
<evidence type="ECO:0000313" key="10">
    <source>
        <dbReference type="Proteomes" id="UP000694388"/>
    </source>
</evidence>
<feature type="transmembrane region" description="Helical" evidence="8">
    <location>
        <begin position="26"/>
        <end position="44"/>
    </location>
</feature>
<feature type="binding site" evidence="6">
    <location>
        <position position="395"/>
    </location>
    <ligand>
        <name>Na(+)</name>
        <dbReference type="ChEBI" id="CHEBI:29101"/>
        <label>1</label>
    </ligand>
</feature>
<evidence type="ECO:0000256" key="5">
    <source>
        <dbReference type="ARBA" id="ARBA00023136"/>
    </source>
</evidence>
<dbReference type="Pfam" id="PF00209">
    <property type="entry name" value="SNF"/>
    <property type="match status" value="1"/>
</dbReference>
<feature type="binding site" evidence="6">
    <location>
        <position position="278"/>
    </location>
    <ligand>
        <name>Na(+)</name>
        <dbReference type="ChEBI" id="CHEBI:29101"/>
        <label>1</label>
    </ligand>
</feature>
<dbReference type="Proteomes" id="UP000694388">
    <property type="component" value="Unplaced"/>
</dbReference>
<feature type="binding site" evidence="6">
    <location>
        <position position="34"/>
    </location>
    <ligand>
        <name>Na(+)</name>
        <dbReference type="ChEBI" id="CHEBI:29101"/>
        <label>1</label>
    </ligand>
</feature>
<evidence type="ECO:0000313" key="9">
    <source>
        <dbReference type="Ensembl" id="ENSEBUP00000003350.1"/>
    </source>
</evidence>
<dbReference type="PROSITE" id="PS50267">
    <property type="entry name" value="NA_NEUROTRAN_SYMP_3"/>
    <property type="match status" value="1"/>
</dbReference>
<dbReference type="GeneTree" id="ENSGT00940000158906"/>
<organism evidence="9 10">
    <name type="scientific">Eptatretus burgeri</name>
    <name type="common">Inshore hagfish</name>
    <dbReference type="NCBI Taxonomy" id="7764"/>
    <lineage>
        <taxon>Eukaryota</taxon>
        <taxon>Metazoa</taxon>
        <taxon>Chordata</taxon>
        <taxon>Craniata</taxon>
        <taxon>Vertebrata</taxon>
        <taxon>Cyclostomata</taxon>
        <taxon>Myxini</taxon>
        <taxon>Myxiniformes</taxon>
        <taxon>Myxinidae</taxon>
        <taxon>Eptatretinae</taxon>
        <taxon>Eptatretus</taxon>
    </lineage>
</organism>
<dbReference type="PANTHER" id="PTHR11616:SF109">
    <property type="entry name" value="INACTIVE SODIUM-DEPENDENT NEUTRAL AMINO ACID TRANSPORTER B(0)AT3"/>
    <property type="match status" value="1"/>
</dbReference>
<feature type="binding site" evidence="6">
    <location>
        <position position="246"/>
    </location>
    <ligand>
        <name>Na(+)</name>
        <dbReference type="ChEBI" id="CHEBI:29101"/>
        <label>1</label>
    </ligand>
</feature>
<dbReference type="GO" id="GO:0015293">
    <property type="term" value="F:symporter activity"/>
    <property type="evidence" value="ECO:0007669"/>
    <property type="project" value="UniProtKB-KW"/>
</dbReference>
<feature type="transmembrane region" description="Helical" evidence="8">
    <location>
        <begin position="425"/>
        <end position="444"/>
    </location>
</feature>
<reference evidence="9" key="1">
    <citation type="submission" date="2025-08" db="UniProtKB">
        <authorList>
            <consortium name="Ensembl"/>
        </authorList>
    </citation>
    <scope>IDENTIFICATION</scope>
</reference>
<sequence length="596" mass="67181">MLQSDRPQSKPNIPPARSQWSNRIDYLLIMVGFAVGIGNIWRFPFLCQTYGGGAFLIPYFIALVFEGMPLMYVELSIGQRLRSGSIGVWSTIHPCLIGIGISAMFTAFTIGLFYNVIITWVLWYFLNSFQQPLPWQYCPLTEDHTEMVQECAESSPMAYFWYRETLNVTTSLEEGGGLQWWLVLCQCLAWIIVYICTSRGIETSGKVFTTTITITVIIANYIVLLQVEILKNPKVWMDAATQIFFSLGLGVGSLIAFSSYNPIKNDCERDAVLVSLINSATSLFAAIPVFAILGFKATLNFNVCMDRNILLLVNEFDAAEETVTRESYSDQLNMYNQSCPHRVSLLDLKECKLEDFLNEAASGPGLVFIAFTQAMVYMPVPQLWAILFFTMLLMLGLSSMFGYIEALLTPLLDLKIFPHSWPKEVIQALVCLVFMLLALTFTQGSGSYWLSVFNDFAGSVPLLFITLLEVLIVVYVYGFERFSKDMEFMIGRRPNFFWKATICVISPLMLAVVFVAYIVDQAMSALTYDAWNPHSDSFPKLEPLYYPAWMIFIIVLISGAGAVFIVVAALVQCLRGKTKRPHIPPPSEYDTETVQP</sequence>
<comment type="subcellular location">
    <subcellularLocation>
        <location evidence="1">Membrane</location>
        <topology evidence="1">Multi-pass membrane protein</topology>
    </subcellularLocation>
</comment>
<feature type="transmembrane region" description="Helical" evidence="8">
    <location>
        <begin position="207"/>
        <end position="227"/>
    </location>
</feature>
<feature type="transmembrane region" description="Helical" evidence="8">
    <location>
        <begin position="548"/>
        <end position="571"/>
    </location>
</feature>
<keyword evidence="2 7" id="KW-0813">Transport</keyword>
<keyword evidence="4 8" id="KW-1133">Transmembrane helix</keyword>
<protein>
    <recommendedName>
        <fullName evidence="7">Transporter</fullName>
    </recommendedName>
</protein>
<evidence type="ECO:0000256" key="7">
    <source>
        <dbReference type="RuleBase" id="RU003732"/>
    </source>
</evidence>
<dbReference type="InterPro" id="IPR037272">
    <property type="entry name" value="SNS_sf"/>
</dbReference>
<dbReference type="GO" id="GO:0035725">
    <property type="term" value="P:sodium ion transmembrane transport"/>
    <property type="evidence" value="ECO:0007669"/>
    <property type="project" value="TreeGrafter"/>
</dbReference>
<keyword evidence="10" id="KW-1185">Reference proteome</keyword>
<accession>A0A8C4PXQ3</accession>
<feature type="transmembrane region" description="Helical" evidence="8">
    <location>
        <begin position="456"/>
        <end position="477"/>
    </location>
</feature>
<keyword evidence="6" id="KW-0479">Metal-binding</keyword>
<feature type="transmembrane region" description="Helical" evidence="8">
    <location>
        <begin position="178"/>
        <end position="195"/>
    </location>
</feature>
<feature type="binding site" evidence="6">
    <location>
        <position position="35"/>
    </location>
    <ligand>
        <name>Na(+)</name>
        <dbReference type="ChEBI" id="CHEBI:29101"/>
        <label>1</label>
    </ligand>
</feature>
<evidence type="ECO:0000256" key="8">
    <source>
        <dbReference type="SAM" id="Phobius"/>
    </source>
</evidence>
<evidence type="ECO:0000256" key="4">
    <source>
        <dbReference type="ARBA" id="ARBA00022989"/>
    </source>
</evidence>
<feature type="binding site" evidence="6">
    <location>
        <position position="32"/>
    </location>
    <ligand>
        <name>Na(+)</name>
        <dbReference type="ChEBI" id="CHEBI:29101"/>
        <label>1</label>
    </ligand>
</feature>
<reference evidence="9" key="2">
    <citation type="submission" date="2025-09" db="UniProtKB">
        <authorList>
            <consortium name="Ensembl"/>
        </authorList>
    </citation>
    <scope>IDENTIFICATION</scope>
</reference>
<dbReference type="SUPFAM" id="SSF161070">
    <property type="entry name" value="SNF-like"/>
    <property type="match status" value="1"/>
</dbReference>